<dbReference type="Pfam" id="PF04205">
    <property type="entry name" value="FMN_bind"/>
    <property type="match status" value="1"/>
</dbReference>
<evidence type="ECO:0000313" key="12">
    <source>
        <dbReference type="Proteomes" id="UP000019247"/>
    </source>
</evidence>
<name>W6TBN7_9LACO</name>
<dbReference type="GO" id="GO:0016020">
    <property type="term" value="C:membrane"/>
    <property type="evidence" value="ECO:0007669"/>
    <property type="project" value="InterPro"/>
</dbReference>
<keyword evidence="7" id="KW-0274">FAD</keyword>
<evidence type="ECO:0000256" key="6">
    <source>
        <dbReference type="ARBA" id="ARBA00022630"/>
    </source>
</evidence>
<dbReference type="InterPro" id="IPR003953">
    <property type="entry name" value="FAD-dep_OxRdtase_2_FAD-bd"/>
</dbReference>
<keyword evidence="8" id="KW-0560">Oxidoreductase</keyword>
<sequence>MSNEKQITGSAMGHNGIINYEVDIQDNKIEDLKILKHSETSGIFNQVIDKLKHNIIEEQSFNVDTISGATVMTQALLKSADQAVNDADITVTPTPKKKAVAKTEHYKTDVLIIGGGEAGLVAGCRALAQGQTVTLVEKNGYLGGATILNGSNVVGTGSKVAAQIFDNNHDTPEMLAQDVARESLETNYPALTDLMVKNIGPAIDFISDFADLHYQKAQTQTAEHSINRQIELPSASSFEFIQKVSKAFAAAGGQILLDTRVESLTFNRNHQVNGVIAAQHKTTVKIKARSVVLATGGHGASKPMRGAESEGIDYYGPMTSTGDAYQFNKEIDLQTHDLGWYKIYPHGVEVEPGVAKLTTYASKLATDMGSIYVNTKGERIVNESNVYTAFRNAILKQADKVAYLIMDERTWKKFYDLLILHDFTAPEIKKFFDQKDQRPVFAKGDLKTIAAAAGIDEARLAQTLSDYQGYVKDGHDREFGRDPKFLHAYEGDTYYVVEQRDRFATTLGGYSADAKSLQLLTSKNAPVANYFGAGEVIGGANGHDSMPSMMNTWGISSGYVAGAAASENAKVQENAGDDEANIVAIVGTNASKSYNRKLLYAMKDLFDTQVNFEISEIKDLPLFNEDDLDNEPEAVKQLAAKIEAADGVVIGVPEYDHAVPAALKSAIEWLSCAEHPFKDKLVMIVGTSLGIQGTVRAQMNLRQILDAPGVDAQVMPGNEFMLPQAGTKFDEADHLNDDGSEHFLKQCFSHFLDSLPTTTAKAPVTNK</sequence>
<reference evidence="11 12" key="1">
    <citation type="journal article" date="2014" name="Genome Announc.">
        <title>Genome Sequence of Lactobacillus fabifermentans Strain T30PCM01, Isolated from Fermenting Grape Marc.</title>
        <authorList>
            <person name="Treu L."/>
            <person name="Vendramin V."/>
            <person name="Bovo B."/>
            <person name="Giacomini A."/>
            <person name="Corich V."/>
            <person name="Campanaro S."/>
        </authorList>
    </citation>
    <scope>NUCLEOTIDE SEQUENCE [LARGE SCALE GENOMIC DNA]</scope>
    <source>
        <strain evidence="11 12">T30PCM01</strain>
    </source>
</reference>
<organism evidence="11 12">
    <name type="scientific">Lactiplantibacillus fabifermentans T30PCM01</name>
    <dbReference type="NCBI Taxonomy" id="1400520"/>
    <lineage>
        <taxon>Bacteria</taxon>
        <taxon>Bacillati</taxon>
        <taxon>Bacillota</taxon>
        <taxon>Bacilli</taxon>
        <taxon>Lactobacillales</taxon>
        <taxon>Lactobacillaceae</taxon>
        <taxon>Lactiplantibacillus</taxon>
    </lineage>
</organism>
<dbReference type="Gene3D" id="3.90.700.10">
    <property type="entry name" value="Succinate dehydrogenase/fumarate reductase flavoprotein, catalytic domain"/>
    <property type="match status" value="1"/>
</dbReference>
<dbReference type="GO" id="GO:0033765">
    <property type="term" value="F:steroid dehydrogenase activity, acting on the CH-CH group of donors"/>
    <property type="evidence" value="ECO:0007669"/>
    <property type="project" value="UniProtKB-ARBA"/>
</dbReference>
<comment type="caution">
    <text evidence="11">The sequence shown here is derived from an EMBL/GenBank/DDBJ whole genome shotgun (WGS) entry which is preliminary data.</text>
</comment>
<dbReference type="Gene3D" id="3.90.1010.20">
    <property type="match status" value="1"/>
</dbReference>
<evidence type="ECO:0000259" key="10">
    <source>
        <dbReference type="SMART" id="SM00900"/>
    </source>
</evidence>
<dbReference type="InterPro" id="IPR050315">
    <property type="entry name" value="FAD-oxidoreductase_2"/>
</dbReference>
<dbReference type="InterPro" id="IPR027477">
    <property type="entry name" value="Succ_DH/fumarate_Rdtase_cat_sf"/>
</dbReference>
<dbReference type="SUPFAM" id="SSF56425">
    <property type="entry name" value="Succinate dehydrogenase/fumarate reductase flavoprotein, catalytic domain"/>
    <property type="match status" value="1"/>
</dbReference>
<evidence type="ECO:0000256" key="7">
    <source>
        <dbReference type="ARBA" id="ARBA00022827"/>
    </source>
</evidence>
<dbReference type="STRING" id="1400520.LFAB_15165"/>
<dbReference type="EC" id="1.3.99.33" evidence="4"/>
<evidence type="ECO:0000256" key="1">
    <source>
        <dbReference type="ARBA" id="ARBA00001917"/>
    </source>
</evidence>
<dbReference type="eggNOG" id="COG1053">
    <property type="taxonomic scope" value="Bacteria"/>
</dbReference>
<dbReference type="SMART" id="SM00900">
    <property type="entry name" value="FMN_bind"/>
    <property type="match status" value="1"/>
</dbReference>
<comment type="cofactor">
    <cofactor evidence="2">
        <name>FAD</name>
        <dbReference type="ChEBI" id="CHEBI:57692"/>
    </cofactor>
</comment>
<dbReference type="HOGENOM" id="CLU_011398_4_1_9"/>
<keyword evidence="6" id="KW-0285">Flavoprotein</keyword>
<dbReference type="PANTHER" id="PTHR43400:SF7">
    <property type="entry name" value="FAD-DEPENDENT OXIDOREDUCTASE 2 FAD BINDING DOMAIN-CONTAINING PROTEIN"/>
    <property type="match status" value="1"/>
</dbReference>
<dbReference type="eggNOG" id="COG0431">
    <property type="taxonomic scope" value="Bacteria"/>
</dbReference>
<dbReference type="Pfam" id="PF03358">
    <property type="entry name" value="FMN_red"/>
    <property type="match status" value="1"/>
</dbReference>
<evidence type="ECO:0000256" key="9">
    <source>
        <dbReference type="ARBA" id="ARBA00049922"/>
    </source>
</evidence>
<dbReference type="SUPFAM" id="SSF51905">
    <property type="entry name" value="FAD/NAD(P)-binding domain"/>
    <property type="match status" value="1"/>
</dbReference>
<evidence type="ECO:0000256" key="2">
    <source>
        <dbReference type="ARBA" id="ARBA00001974"/>
    </source>
</evidence>
<evidence type="ECO:0000256" key="3">
    <source>
        <dbReference type="ARBA" id="ARBA00008040"/>
    </source>
</evidence>
<comment type="similarity">
    <text evidence="3">Belongs to the FAD-dependent oxidoreductase 2 family. FRD/SDH subfamily.</text>
</comment>
<evidence type="ECO:0000256" key="4">
    <source>
        <dbReference type="ARBA" id="ARBA00013137"/>
    </source>
</evidence>
<evidence type="ECO:0000313" key="11">
    <source>
        <dbReference type="EMBL" id="ETY72960.1"/>
    </source>
</evidence>
<dbReference type="Proteomes" id="UP000019247">
    <property type="component" value="Unassembled WGS sequence"/>
</dbReference>
<evidence type="ECO:0000256" key="8">
    <source>
        <dbReference type="ARBA" id="ARBA00023002"/>
    </source>
</evidence>
<comment type="catalytic activity">
    <reaction evidence="9">
        <text>dihydrourocanate + A = urocanate + AH2</text>
        <dbReference type="Rhea" id="RHEA:36059"/>
        <dbReference type="ChEBI" id="CHEBI:13193"/>
        <dbReference type="ChEBI" id="CHEBI:17499"/>
        <dbReference type="ChEBI" id="CHEBI:27247"/>
        <dbReference type="ChEBI" id="CHEBI:72991"/>
        <dbReference type="EC" id="1.3.99.33"/>
    </reaction>
</comment>
<dbReference type="AlphaFoldDB" id="W6TBN7"/>
<dbReference type="InterPro" id="IPR007329">
    <property type="entry name" value="FMN-bd"/>
</dbReference>
<dbReference type="PRINTS" id="PR00411">
    <property type="entry name" value="PNDRDTASEI"/>
</dbReference>
<dbReference type="PATRIC" id="fig|1400520.3.peg.2973"/>
<dbReference type="PANTHER" id="PTHR43400">
    <property type="entry name" value="FUMARATE REDUCTASE"/>
    <property type="match status" value="1"/>
</dbReference>
<accession>W6TBN7</accession>
<gene>
    <name evidence="11" type="ORF">LFAB_15165</name>
</gene>
<feature type="domain" description="FMN-binding" evidence="10">
    <location>
        <begin position="13"/>
        <end position="87"/>
    </location>
</feature>
<dbReference type="Gene3D" id="3.50.50.60">
    <property type="entry name" value="FAD/NAD(P)-binding domain"/>
    <property type="match status" value="1"/>
</dbReference>
<dbReference type="InterPro" id="IPR029039">
    <property type="entry name" value="Flavoprotein-like_sf"/>
</dbReference>
<dbReference type="EMBL" id="AWWK01000075">
    <property type="protein sequence ID" value="ETY72960.1"/>
    <property type="molecule type" value="Genomic_DNA"/>
</dbReference>
<dbReference type="GO" id="GO:0010181">
    <property type="term" value="F:FMN binding"/>
    <property type="evidence" value="ECO:0007669"/>
    <property type="project" value="InterPro"/>
</dbReference>
<dbReference type="InterPro" id="IPR036188">
    <property type="entry name" value="FAD/NAD-bd_sf"/>
</dbReference>
<evidence type="ECO:0000256" key="5">
    <source>
        <dbReference type="ARBA" id="ARBA00015872"/>
    </source>
</evidence>
<dbReference type="SUPFAM" id="SSF52218">
    <property type="entry name" value="Flavoproteins"/>
    <property type="match status" value="1"/>
</dbReference>
<dbReference type="Gene3D" id="3.40.50.360">
    <property type="match status" value="1"/>
</dbReference>
<dbReference type="Pfam" id="PF00890">
    <property type="entry name" value="FAD_binding_2"/>
    <property type="match status" value="1"/>
</dbReference>
<comment type="cofactor">
    <cofactor evidence="1">
        <name>FMN</name>
        <dbReference type="ChEBI" id="CHEBI:58210"/>
    </cofactor>
</comment>
<proteinExistence type="inferred from homology"/>
<dbReference type="InterPro" id="IPR005025">
    <property type="entry name" value="FMN_Rdtase-like_dom"/>
</dbReference>
<protein>
    <recommendedName>
        <fullName evidence="5">Urocanate reductase</fullName>
        <ecNumber evidence="4">1.3.99.33</ecNumber>
    </recommendedName>
</protein>